<proteinExistence type="predicted"/>
<gene>
    <name evidence="1" type="ORF">ACFSYH_11985</name>
</gene>
<organism evidence="1 2">
    <name type="scientific">Populibacterium corticicola</name>
    <dbReference type="NCBI Taxonomy" id="1812826"/>
    <lineage>
        <taxon>Bacteria</taxon>
        <taxon>Bacillati</taxon>
        <taxon>Actinomycetota</taxon>
        <taxon>Actinomycetes</taxon>
        <taxon>Micrococcales</taxon>
        <taxon>Jonesiaceae</taxon>
        <taxon>Populibacterium</taxon>
    </lineage>
</organism>
<protein>
    <submittedName>
        <fullName evidence="1">Alternate-type signal peptide domain-containing protein</fullName>
    </submittedName>
</protein>
<name>A0ABW5XGN7_9MICO</name>
<evidence type="ECO:0000313" key="2">
    <source>
        <dbReference type="Proteomes" id="UP001597391"/>
    </source>
</evidence>
<dbReference type="Proteomes" id="UP001597391">
    <property type="component" value="Unassembled WGS sequence"/>
</dbReference>
<dbReference type="NCBIfam" id="TIGR04089">
    <property type="entry name" value="exp_by_SipW_III"/>
    <property type="match status" value="1"/>
</dbReference>
<evidence type="ECO:0000313" key="1">
    <source>
        <dbReference type="EMBL" id="MFD2841282.1"/>
    </source>
</evidence>
<dbReference type="EMBL" id="JBHUOP010000005">
    <property type="protein sequence ID" value="MFD2841282.1"/>
    <property type="molecule type" value="Genomic_DNA"/>
</dbReference>
<dbReference type="InterPro" id="IPR023833">
    <property type="entry name" value="Signal_pept_SipW-depend-type"/>
</dbReference>
<dbReference type="NCBIfam" id="TIGR04088">
    <property type="entry name" value="cognate_SipW"/>
    <property type="match status" value="1"/>
</dbReference>
<comment type="caution">
    <text evidence="1">The sequence shown here is derived from an EMBL/GenBank/DDBJ whole genome shotgun (WGS) entry which is preliminary data.</text>
</comment>
<dbReference type="InterPro" id="IPR024006">
    <property type="entry name" value="Alt_signal_exp_actinobact"/>
</dbReference>
<dbReference type="RefSeq" id="WP_377467228.1">
    <property type="nucleotide sequence ID" value="NZ_JBHUOP010000005.1"/>
</dbReference>
<sequence>MSKHAETPTGPKKSGVPILAIAAGAALLLSGGSTLAYWSVEQSAALESIQTGDLNLVVDDATWELNGTAISESQADNLKLVPGDTVEITLPLDITLVGDNLSAELSVADSGIVASGNEDISVTTTISGLTASGTVYPVTPATLDPETSIAAVVTIDFDATTSERDSTDVTINLDELEFTLTQVPTP</sequence>
<reference evidence="2" key="1">
    <citation type="journal article" date="2019" name="Int. J. Syst. Evol. Microbiol.">
        <title>The Global Catalogue of Microorganisms (GCM) 10K type strain sequencing project: providing services to taxonomists for standard genome sequencing and annotation.</title>
        <authorList>
            <consortium name="The Broad Institute Genomics Platform"/>
            <consortium name="The Broad Institute Genome Sequencing Center for Infectious Disease"/>
            <person name="Wu L."/>
            <person name="Ma J."/>
        </authorList>
    </citation>
    <scope>NUCLEOTIDE SEQUENCE [LARGE SCALE GENOMIC DNA]</scope>
    <source>
        <strain evidence="2">KCTC 33576</strain>
    </source>
</reference>
<keyword evidence="2" id="KW-1185">Reference proteome</keyword>
<accession>A0ABW5XGN7</accession>